<feature type="binding site" evidence="9">
    <location>
        <begin position="34"/>
        <end position="41"/>
    </location>
    <ligand>
        <name>ATP</name>
        <dbReference type="ChEBI" id="CHEBI:30616"/>
    </ligand>
</feature>
<dbReference type="GO" id="GO:0004020">
    <property type="term" value="F:adenylylsulfate kinase activity"/>
    <property type="evidence" value="ECO:0007669"/>
    <property type="project" value="UniProtKB-UniRule"/>
</dbReference>
<keyword evidence="6 9" id="KW-0547">Nucleotide-binding</keyword>
<evidence type="ECO:0000256" key="2">
    <source>
        <dbReference type="ARBA" id="ARBA00002632"/>
    </source>
</evidence>
<evidence type="ECO:0000256" key="10">
    <source>
        <dbReference type="RuleBase" id="RU004347"/>
    </source>
</evidence>
<dbReference type="InterPro" id="IPR059117">
    <property type="entry name" value="APS_kinase_dom"/>
</dbReference>
<protein>
    <recommendedName>
        <fullName evidence="9 10">Adenylyl-sulfate kinase</fullName>
        <ecNumber evidence="9 10">2.7.1.25</ecNumber>
    </recommendedName>
    <alternativeName>
        <fullName evidence="9">APS kinase</fullName>
    </alternativeName>
    <alternativeName>
        <fullName evidence="9">ATP adenosine-5'-phosphosulfate 3'-phosphotransferase</fullName>
    </alternativeName>
    <alternativeName>
        <fullName evidence="9">Adenosine-5'-phosphosulfate kinase</fullName>
    </alternativeName>
</protein>
<evidence type="ECO:0000313" key="12">
    <source>
        <dbReference type="EMBL" id="TFJ93192.1"/>
    </source>
</evidence>
<dbReference type="NCBIfam" id="NF003013">
    <property type="entry name" value="PRK03846.1"/>
    <property type="match status" value="1"/>
</dbReference>
<evidence type="ECO:0000313" key="13">
    <source>
        <dbReference type="Proteomes" id="UP000298484"/>
    </source>
</evidence>
<accession>A0A4Y9ACZ6</accession>
<keyword evidence="5 9" id="KW-0808">Transferase</keyword>
<dbReference type="Gene3D" id="3.40.50.300">
    <property type="entry name" value="P-loop containing nucleotide triphosphate hydrolases"/>
    <property type="match status" value="1"/>
</dbReference>
<reference evidence="12 13" key="1">
    <citation type="submission" date="2019-03" db="EMBL/GenBank/DDBJ databases">
        <title>Genome sequence of Lentibacillus salicampi ATCC BAA-719.</title>
        <authorList>
            <person name="Maclea K.S."/>
            <person name="Simoes Junior M."/>
        </authorList>
    </citation>
    <scope>NUCLEOTIDE SEQUENCE [LARGE SCALE GENOMIC DNA]</scope>
    <source>
        <strain evidence="12 13">ATCC BAA-719</strain>
    </source>
</reference>
<dbReference type="CDD" id="cd02027">
    <property type="entry name" value="APSK"/>
    <property type="match status" value="1"/>
</dbReference>
<organism evidence="12 13">
    <name type="scientific">Lentibacillus salicampi</name>
    <dbReference type="NCBI Taxonomy" id="175306"/>
    <lineage>
        <taxon>Bacteria</taxon>
        <taxon>Bacillati</taxon>
        <taxon>Bacillota</taxon>
        <taxon>Bacilli</taxon>
        <taxon>Bacillales</taxon>
        <taxon>Bacillaceae</taxon>
        <taxon>Lentibacillus</taxon>
    </lineage>
</organism>
<dbReference type="SUPFAM" id="SSF52540">
    <property type="entry name" value="P-loop containing nucleoside triphosphate hydrolases"/>
    <property type="match status" value="1"/>
</dbReference>
<proteinExistence type="inferred from homology"/>
<keyword evidence="9" id="KW-0597">Phosphoprotein</keyword>
<dbReference type="PANTHER" id="PTHR11055:SF1">
    <property type="entry name" value="PAPS SYNTHETASE, ISOFORM D"/>
    <property type="match status" value="1"/>
</dbReference>
<dbReference type="GO" id="GO:0000103">
    <property type="term" value="P:sulfate assimilation"/>
    <property type="evidence" value="ECO:0007669"/>
    <property type="project" value="UniProtKB-UniRule"/>
</dbReference>
<dbReference type="Proteomes" id="UP000298484">
    <property type="component" value="Unassembled WGS sequence"/>
</dbReference>
<comment type="similarity">
    <text evidence="4 9 10">Belongs to the APS kinase family.</text>
</comment>
<evidence type="ECO:0000256" key="8">
    <source>
        <dbReference type="ARBA" id="ARBA00022840"/>
    </source>
</evidence>
<keyword evidence="7 9" id="KW-0418">Kinase</keyword>
<evidence type="ECO:0000256" key="9">
    <source>
        <dbReference type="HAMAP-Rule" id="MF_00065"/>
    </source>
</evidence>
<gene>
    <name evidence="9 12" type="primary">cysC</name>
    <name evidence="12" type="ORF">E4U82_08295</name>
</gene>
<evidence type="ECO:0000256" key="3">
    <source>
        <dbReference type="ARBA" id="ARBA00004806"/>
    </source>
</evidence>
<evidence type="ECO:0000259" key="11">
    <source>
        <dbReference type="Pfam" id="PF01583"/>
    </source>
</evidence>
<dbReference type="AlphaFoldDB" id="A0A4Y9ACZ6"/>
<keyword evidence="8 9" id="KW-0067">ATP-binding</keyword>
<dbReference type="GO" id="GO:0005524">
    <property type="term" value="F:ATP binding"/>
    <property type="evidence" value="ECO:0007669"/>
    <property type="project" value="UniProtKB-UniRule"/>
</dbReference>
<evidence type="ECO:0000256" key="7">
    <source>
        <dbReference type="ARBA" id="ARBA00022777"/>
    </source>
</evidence>
<sequence>MAKSENIVWHDSQVMKEHRRKLNNHKSAVVWFTGLSGSGKSTISVALEKELYQMGVRTYRLDGDNIRHGLNKNLGFSPEDRKENIRRIGEVSKLMVDAGLLTLSAFISPYREDRDDVRSLLGDHEFIEVFVDASVETCESRDPKGLYKKARAGEIKGFTGIDAPYEAPVNPEITVDTDKQSLAESVAEIVAYLKGQGYLE</sequence>
<comment type="function">
    <text evidence="2 9 10">Catalyzes the synthesis of activated sulfate.</text>
</comment>
<evidence type="ECO:0000256" key="5">
    <source>
        <dbReference type="ARBA" id="ARBA00022679"/>
    </source>
</evidence>
<dbReference type="EC" id="2.7.1.25" evidence="9 10"/>
<dbReference type="Pfam" id="PF01583">
    <property type="entry name" value="APS_kinase"/>
    <property type="match status" value="1"/>
</dbReference>
<comment type="catalytic activity">
    <reaction evidence="1 9 10">
        <text>adenosine 5'-phosphosulfate + ATP = 3'-phosphoadenylyl sulfate + ADP + H(+)</text>
        <dbReference type="Rhea" id="RHEA:24152"/>
        <dbReference type="ChEBI" id="CHEBI:15378"/>
        <dbReference type="ChEBI" id="CHEBI:30616"/>
        <dbReference type="ChEBI" id="CHEBI:58243"/>
        <dbReference type="ChEBI" id="CHEBI:58339"/>
        <dbReference type="ChEBI" id="CHEBI:456216"/>
        <dbReference type="EC" id="2.7.1.25"/>
    </reaction>
</comment>
<keyword evidence="13" id="KW-1185">Reference proteome</keyword>
<dbReference type="RefSeq" id="WP_135109733.1">
    <property type="nucleotide sequence ID" value="NZ_SRHY01000009.1"/>
</dbReference>
<name>A0A4Y9ACZ6_9BACI</name>
<comment type="pathway">
    <text evidence="3 9 10">Sulfur metabolism; hydrogen sulfide biosynthesis; sulfite from sulfate: step 2/3.</text>
</comment>
<dbReference type="UniPathway" id="UPA00140">
    <property type="reaction ID" value="UER00205"/>
</dbReference>
<dbReference type="EMBL" id="SRHY01000009">
    <property type="protein sequence ID" value="TFJ93192.1"/>
    <property type="molecule type" value="Genomic_DNA"/>
</dbReference>
<evidence type="ECO:0000256" key="6">
    <source>
        <dbReference type="ARBA" id="ARBA00022741"/>
    </source>
</evidence>
<dbReference type="InterPro" id="IPR002891">
    <property type="entry name" value="APS"/>
</dbReference>
<dbReference type="GO" id="GO:0070814">
    <property type="term" value="P:hydrogen sulfide biosynthetic process"/>
    <property type="evidence" value="ECO:0007669"/>
    <property type="project" value="UniProtKB-UniRule"/>
</dbReference>
<comment type="caution">
    <text evidence="12">The sequence shown here is derived from an EMBL/GenBank/DDBJ whole genome shotgun (WGS) entry which is preliminary data.</text>
</comment>
<dbReference type="NCBIfam" id="TIGR00455">
    <property type="entry name" value="apsK"/>
    <property type="match status" value="1"/>
</dbReference>
<dbReference type="FunFam" id="3.40.50.300:FF:000212">
    <property type="entry name" value="Adenylyl-sulfate kinase"/>
    <property type="match status" value="1"/>
</dbReference>
<evidence type="ECO:0000256" key="1">
    <source>
        <dbReference type="ARBA" id="ARBA00001823"/>
    </source>
</evidence>
<dbReference type="InterPro" id="IPR027417">
    <property type="entry name" value="P-loop_NTPase"/>
</dbReference>
<feature type="domain" description="APS kinase" evidence="11">
    <location>
        <begin position="26"/>
        <end position="176"/>
    </location>
</feature>
<dbReference type="HAMAP" id="MF_00065">
    <property type="entry name" value="Adenylyl_sulf_kinase"/>
    <property type="match status" value="1"/>
</dbReference>
<dbReference type="PANTHER" id="PTHR11055">
    <property type="entry name" value="BIFUNCTIONAL 3'-PHOSPHOADENOSINE 5'-PHOSPHOSULFATE SYNTHASE"/>
    <property type="match status" value="1"/>
</dbReference>
<evidence type="ECO:0000256" key="4">
    <source>
        <dbReference type="ARBA" id="ARBA00007008"/>
    </source>
</evidence>
<feature type="active site" description="Phosphoserine intermediate" evidence="9">
    <location>
        <position position="108"/>
    </location>
</feature>
<dbReference type="OrthoDB" id="9804504at2"/>